<evidence type="ECO:0000313" key="2">
    <source>
        <dbReference type="EMBL" id="AIQ10975.1"/>
    </source>
</evidence>
<dbReference type="KEGG" id="pdu:PDUR_02335"/>
<keyword evidence="3" id="KW-1185">Reference proteome</keyword>
<evidence type="ECO:0000256" key="1">
    <source>
        <dbReference type="SAM" id="MobiDB-lite"/>
    </source>
</evidence>
<gene>
    <name evidence="2" type="ORF">PDUR_02335</name>
</gene>
<accession>A0A089HJX8</accession>
<dbReference type="RefSeq" id="WP_042204904.1">
    <property type="nucleotide sequence ID" value="NZ_CP009288.1"/>
</dbReference>
<feature type="region of interest" description="Disordered" evidence="1">
    <location>
        <begin position="210"/>
        <end position="229"/>
    </location>
</feature>
<organism evidence="2 3">
    <name type="scientific">Paenibacillus durus</name>
    <name type="common">Paenibacillus azotofixans</name>
    <dbReference type="NCBI Taxonomy" id="44251"/>
    <lineage>
        <taxon>Bacteria</taxon>
        <taxon>Bacillati</taxon>
        <taxon>Bacillota</taxon>
        <taxon>Bacilli</taxon>
        <taxon>Bacillales</taxon>
        <taxon>Paenibacillaceae</taxon>
        <taxon>Paenibacillus</taxon>
    </lineage>
</organism>
<name>A0A089HJX8_PAEDU</name>
<dbReference type="STRING" id="44251.PDUR_02335"/>
<protein>
    <submittedName>
        <fullName evidence="2">Uncharacterized protein</fullName>
    </submittedName>
</protein>
<dbReference type="eggNOG" id="ENOG5030PHY">
    <property type="taxonomic scope" value="Bacteria"/>
</dbReference>
<evidence type="ECO:0000313" key="3">
    <source>
        <dbReference type="Proteomes" id="UP000029409"/>
    </source>
</evidence>
<proteinExistence type="predicted"/>
<dbReference type="EMBL" id="CP009288">
    <property type="protein sequence ID" value="AIQ10975.1"/>
    <property type="molecule type" value="Genomic_DNA"/>
</dbReference>
<reference evidence="2 3" key="1">
    <citation type="submission" date="2014-08" db="EMBL/GenBank/DDBJ databases">
        <title>Comparative genomics of the Paenibacillus odorifer group.</title>
        <authorList>
            <person name="den Bakker H.C."/>
            <person name="Tsai Y.-C."/>
            <person name="Martin N."/>
            <person name="Korlach J."/>
            <person name="Wiedmann M."/>
        </authorList>
    </citation>
    <scope>NUCLEOTIDE SEQUENCE [LARGE SCALE GENOMIC DNA]</scope>
    <source>
        <strain evidence="2 3">DSM 1735</strain>
    </source>
</reference>
<dbReference type="OrthoDB" id="2605079at2"/>
<sequence>MTETMNMQIEAAPGRLTAVWTPVSGTAAKGHTDGEGAMDSQQASPKFRHVLKMEVWTPSRRREVVERLAESPQELYGLLKGCLPAWLAELGLWPDDSELSAPADPDADEGDGDKAALAKVRERLAKEPLEALALRGLPKGELTDAVFALWAGGGSPSAEEAGAGPASASLSAELARLEKKGTAISAGEWLADAAAEGSLHQPGPLFSEVRSRPVPVSPSLPPPGEGWRPLLPNVPRANEGLELIMQRAAEAAARRAKGLAK</sequence>
<feature type="compositionally biased region" description="Pro residues" evidence="1">
    <location>
        <begin position="215"/>
        <end position="224"/>
    </location>
</feature>
<dbReference type="AlphaFoldDB" id="A0A089HJX8"/>
<dbReference type="Proteomes" id="UP000029409">
    <property type="component" value="Chromosome"/>
</dbReference>